<dbReference type="GO" id="GO:0046872">
    <property type="term" value="F:metal ion binding"/>
    <property type="evidence" value="ECO:0007669"/>
    <property type="project" value="UniProtKB-KW"/>
</dbReference>
<dbReference type="InterPro" id="IPR024079">
    <property type="entry name" value="MetalloPept_cat_dom_sf"/>
</dbReference>
<keyword evidence="5" id="KW-0479">Metal-binding</keyword>
<evidence type="ECO:0000256" key="4">
    <source>
        <dbReference type="ARBA" id="ARBA00023049"/>
    </source>
</evidence>
<feature type="binding site" evidence="5">
    <location>
        <position position="242"/>
    </location>
    <ligand>
        <name>Zn(2+)</name>
        <dbReference type="ChEBI" id="CHEBI:29105"/>
        <note>catalytic</note>
    </ligand>
</feature>
<dbReference type="InterPro" id="IPR001590">
    <property type="entry name" value="Peptidase_M12B"/>
</dbReference>
<feature type="domain" description="Peptidase M12B" evidence="7">
    <location>
        <begin position="88"/>
        <end position="304"/>
    </location>
</feature>
<keyword evidence="3 5" id="KW-0862">Zinc</keyword>
<evidence type="ECO:0000313" key="8">
    <source>
        <dbReference type="EMBL" id="AEO33230.1"/>
    </source>
</evidence>
<feature type="region of interest" description="Disordered" evidence="6">
    <location>
        <begin position="51"/>
        <end position="82"/>
    </location>
</feature>
<feature type="binding site" evidence="5">
    <location>
        <position position="232"/>
    </location>
    <ligand>
        <name>Zn(2+)</name>
        <dbReference type="ChEBI" id="CHEBI:29105"/>
        <note>catalytic</note>
    </ligand>
</feature>
<dbReference type="SUPFAM" id="SSF55486">
    <property type="entry name" value="Metalloproteases ('zincins'), catalytic domain"/>
    <property type="match status" value="1"/>
</dbReference>
<evidence type="ECO:0000256" key="3">
    <source>
        <dbReference type="ARBA" id="ARBA00022833"/>
    </source>
</evidence>
<dbReference type="GO" id="GO:0006509">
    <property type="term" value="P:membrane protein ectodomain proteolysis"/>
    <property type="evidence" value="ECO:0007669"/>
    <property type="project" value="TreeGrafter"/>
</dbReference>
<protein>
    <recommendedName>
        <fullName evidence="7">Peptidase M12B domain-containing protein</fullName>
    </recommendedName>
</protein>
<evidence type="ECO:0000256" key="5">
    <source>
        <dbReference type="PROSITE-ProRule" id="PRU00276"/>
    </source>
</evidence>
<accession>G3MIB2</accession>
<feature type="non-terminal residue" evidence="8">
    <location>
        <position position="1"/>
    </location>
</feature>
<evidence type="ECO:0000256" key="1">
    <source>
        <dbReference type="ARBA" id="ARBA00022670"/>
    </source>
</evidence>
<keyword evidence="4" id="KW-0482">Metalloprotease</keyword>
<feature type="binding site" evidence="5">
    <location>
        <position position="236"/>
    </location>
    <ligand>
        <name>Zn(2+)</name>
        <dbReference type="ChEBI" id="CHEBI:29105"/>
        <note>catalytic</note>
    </ligand>
</feature>
<keyword evidence="1" id="KW-0645">Protease</keyword>
<reference evidence="8" key="1">
    <citation type="journal article" date="2011" name="PLoS ONE">
        <title>A deep insight into the sialotranscriptome of the gulf coast tick, Amblyomma maculatum.</title>
        <authorList>
            <person name="Karim S."/>
            <person name="Singh P."/>
            <person name="Ribeiro J.M."/>
        </authorList>
    </citation>
    <scope>NUCLEOTIDE SEQUENCE</scope>
    <source>
        <tissue evidence="8">Salivary gland</tissue>
    </source>
</reference>
<name>G3MIB2_AMBMU</name>
<feature type="compositionally biased region" description="Basic and acidic residues" evidence="6">
    <location>
        <begin position="60"/>
        <end position="74"/>
    </location>
</feature>
<organism evidence="8">
    <name type="scientific">Amblyomma maculatum</name>
    <name type="common">Gulf Coast tick</name>
    <dbReference type="NCBI Taxonomy" id="34609"/>
    <lineage>
        <taxon>Eukaryota</taxon>
        <taxon>Metazoa</taxon>
        <taxon>Ecdysozoa</taxon>
        <taxon>Arthropoda</taxon>
        <taxon>Chelicerata</taxon>
        <taxon>Arachnida</taxon>
        <taxon>Acari</taxon>
        <taxon>Parasitiformes</taxon>
        <taxon>Ixodida</taxon>
        <taxon>Ixodoidea</taxon>
        <taxon>Ixodidae</taxon>
        <taxon>Amblyomminae</taxon>
        <taxon>Amblyomma</taxon>
    </lineage>
</organism>
<sequence length="351" mass="39328">IAELVSKRHEHKTKKCLRGYLNRRTADRPLDLEGHPSGGLVLHKIYEVNERSDGPSAAQREADERVEHGQRDNAEPVQETPQKIPETFTVELCFVTDNEYRNAFSTLDDMITYFGTLLNAMVLRFADMQFPKISFQLNGVTVAERGELFVHEDGHVEITKTLQRLQNFISDGKYEHCDVVLLLTRATLTKKVRTGYTRANGAANAGAVCNANRVAIAHDIPPSYNGLRTIAHEMGHMLGSVHDGADPAPNIPGHPGSHKCPWSDRYLMGEGQYGARKYQLSQCTKEQIQIIYKNLSSTCIQIQRSSNNSIKAYPGQGMSPVKFCNIVYEGAKEHKAISEYTKCQMKCCQKT</sequence>
<keyword evidence="2" id="KW-0378">Hydrolase</keyword>
<feature type="active site" evidence="5">
    <location>
        <position position="233"/>
    </location>
</feature>
<proteinExistence type="evidence at transcript level"/>
<dbReference type="PANTHER" id="PTHR11905:SF159">
    <property type="entry name" value="ADAM METALLOPROTEASE"/>
    <property type="match status" value="1"/>
</dbReference>
<dbReference type="GO" id="GO:0004222">
    <property type="term" value="F:metalloendopeptidase activity"/>
    <property type="evidence" value="ECO:0007669"/>
    <property type="project" value="InterPro"/>
</dbReference>
<dbReference type="Gene3D" id="3.40.390.10">
    <property type="entry name" value="Collagenase (Catalytic Domain)"/>
    <property type="match status" value="1"/>
</dbReference>
<dbReference type="Pfam" id="PF13688">
    <property type="entry name" value="Reprolysin_5"/>
    <property type="match status" value="1"/>
</dbReference>
<dbReference type="EMBL" id="JO841613">
    <property type="protein sequence ID" value="AEO33230.1"/>
    <property type="molecule type" value="mRNA"/>
</dbReference>
<evidence type="ECO:0000256" key="6">
    <source>
        <dbReference type="SAM" id="MobiDB-lite"/>
    </source>
</evidence>
<dbReference type="PROSITE" id="PS50215">
    <property type="entry name" value="ADAM_MEPRO"/>
    <property type="match status" value="1"/>
</dbReference>
<evidence type="ECO:0000256" key="2">
    <source>
        <dbReference type="ARBA" id="ARBA00022801"/>
    </source>
</evidence>
<evidence type="ECO:0000259" key="7">
    <source>
        <dbReference type="PROSITE" id="PS50215"/>
    </source>
</evidence>
<dbReference type="AlphaFoldDB" id="G3MIB2"/>
<comment type="caution">
    <text evidence="5">Lacks conserved residue(s) required for the propagation of feature annotation.</text>
</comment>
<dbReference type="PANTHER" id="PTHR11905">
    <property type="entry name" value="ADAM A DISINTEGRIN AND METALLOPROTEASE DOMAIN"/>
    <property type="match status" value="1"/>
</dbReference>